<evidence type="ECO:0000313" key="1">
    <source>
        <dbReference type="EMBL" id="KAG7517233.1"/>
    </source>
</evidence>
<evidence type="ECO:0000313" key="2">
    <source>
        <dbReference type="Proteomes" id="UP000693946"/>
    </source>
</evidence>
<comment type="caution">
    <text evidence="1">The sequence shown here is derived from an EMBL/GenBank/DDBJ whole genome shotgun (WGS) entry which is preliminary data.</text>
</comment>
<dbReference type="Proteomes" id="UP000693946">
    <property type="component" value="Linkage Group LG12"/>
</dbReference>
<name>A0AAV6SIP4_SOLSE</name>
<sequence length="84" mass="9491">MAALQTTVMSGQSKQRRFDLFRGDICSQSPRLTRSPRCASVVTVDTRAHGSEFRMDLEQITRGFDLSQLIKGATKICRCNRIQI</sequence>
<proteinExistence type="predicted"/>
<protein>
    <submittedName>
        <fullName evidence="1">Uncharacterized protein</fullName>
    </submittedName>
</protein>
<gene>
    <name evidence="1" type="ORF">JOB18_001982</name>
</gene>
<dbReference type="EMBL" id="JAGKHQ010000004">
    <property type="protein sequence ID" value="KAG7517233.1"/>
    <property type="molecule type" value="Genomic_DNA"/>
</dbReference>
<keyword evidence="2" id="KW-1185">Reference proteome</keyword>
<accession>A0AAV6SIP4</accession>
<dbReference type="AlphaFoldDB" id="A0AAV6SIP4"/>
<reference evidence="1 2" key="1">
    <citation type="journal article" date="2021" name="Sci. Rep.">
        <title>Chromosome anchoring in Senegalese sole (Solea senegalensis) reveals sex-associated markers and genome rearrangements in flatfish.</title>
        <authorList>
            <person name="Guerrero-Cozar I."/>
            <person name="Gomez-Garrido J."/>
            <person name="Berbel C."/>
            <person name="Martinez-Blanch J.F."/>
            <person name="Alioto T."/>
            <person name="Claros M.G."/>
            <person name="Gagnaire P.A."/>
            <person name="Manchado M."/>
        </authorList>
    </citation>
    <scope>NUCLEOTIDE SEQUENCE [LARGE SCALE GENOMIC DNA]</scope>
    <source>
        <strain evidence="1">Sse05_10M</strain>
    </source>
</reference>
<organism evidence="1 2">
    <name type="scientific">Solea senegalensis</name>
    <name type="common">Senegalese sole</name>
    <dbReference type="NCBI Taxonomy" id="28829"/>
    <lineage>
        <taxon>Eukaryota</taxon>
        <taxon>Metazoa</taxon>
        <taxon>Chordata</taxon>
        <taxon>Craniata</taxon>
        <taxon>Vertebrata</taxon>
        <taxon>Euteleostomi</taxon>
        <taxon>Actinopterygii</taxon>
        <taxon>Neopterygii</taxon>
        <taxon>Teleostei</taxon>
        <taxon>Neoteleostei</taxon>
        <taxon>Acanthomorphata</taxon>
        <taxon>Carangaria</taxon>
        <taxon>Pleuronectiformes</taxon>
        <taxon>Pleuronectoidei</taxon>
        <taxon>Soleidae</taxon>
        <taxon>Solea</taxon>
    </lineage>
</organism>